<keyword evidence="12" id="KW-0675">Receptor</keyword>
<keyword evidence="11" id="KW-0472">Membrane</keyword>
<keyword evidence="5 13" id="KW-0732">Signal</keyword>
<dbReference type="InterPro" id="IPR038408">
    <property type="entry name" value="GNK2_sf"/>
</dbReference>
<evidence type="ECO:0000313" key="16">
    <source>
        <dbReference type="Proteomes" id="UP001165190"/>
    </source>
</evidence>
<comment type="caution">
    <text evidence="15">The sequence shown here is derived from an EMBL/GenBank/DDBJ whole genome shotgun (WGS) entry which is preliminary data.</text>
</comment>
<keyword evidence="6" id="KW-0677">Repeat</keyword>
<dbReference type="GO" id="GO:0005524">
    <property type="term" value="F:ATP binding"/>
    <property type="evidence" value="ECO:0007669"/>
    <property type="project" value="UniProtKB-KW"/>
</dbReference>
<dbReference type="Gene3D" id="3.30.200.20">
    <property type="entry name" value="Phosphorylase Kinase, domain 1"/>
    <property type="match status" value="1"/>
</dbReference>
<feature type="domain" description="Gnk2-homologous" evidence="14">
    <location>
        <begin position="73"/>
        <end position="177"/>
    </location>
</feature>
<evidence type="ECO:0000256" key="7">
    <source>
        <dbReference type="ARBA" id="ARBA00022741"/>
    </source>
</evidence>
<evidence type="ECO:0000256" key="12">
    <source>
        <dbReference type="ARBA" id="ARBA00023170"/>
    </source>
</evidence>
<dbReference type="EMBL" id="BSYR01000010">
    <property type="protein sequence ID" value="GMI72762.1"/>
    <property type="molecule type" value="Genomic_DNA"/>
</dbReference>
<keyword evidence="3" id="KW-0808">Transferase</keyword>
<dbReference type="GO" id="GO:0005886">
    <property type="term" value="C:plasma membrane"/>
    <property type="evidence" value="ECO:0007669"/>
    <property type="project" value="TreeGrafter"/>
</dbReference>
<dbReference type="InterPro" id="IPR021820">
    <property type="entry name" value="S-locus_recpt_kinase_C"/>
</dbReference>
<keyword evidence="7" id="KW-0547">Nucleotide-binding</keyword>
<evidence type="ECO:0000256" key="1">
    <source>
        <dbReference type="ARBA" id="ARBA00004167"/>
    </source>
</evidence>
<dbReference type="Gene3D" id="3.30.430.20">
    <property type="entry name" value="Gnk2 domain, C-X8-C-X2-C motif"/>
    <property type="match status" value="1"/>
</dbReference>
<evidence type="ECO:0000256" key="2">
    <source>
        <dbReference type="ARBA" id="ARBA00022527"/>
    </source>
</evidence>
<evidence type="ECO:0000256" key="4">
    <source>
        <dbReference type="ARBA" id="ARBA00022692"/>
    </source>
</evidence>
<dbReference type="CDD" id="cd23509">
    <property type="entry name" value="Gnk2-like"/>
    <property type="match status" value="1"/>
</dbReference>
<comment type="subcellular location">
    <subcellularLocation>
        <location evidence="1">Membrane</location>
        <topology evidence="1">Single-pass membrane protein</topology>
    </subcellularLocation>
</comment>
<dbReference type="Pfam" id="PF11883">
    <property type="entry name" value="DUF3403"/>
    <property type="match status" value="1"/>
</dbReference>
<keyword evidence="2" id="KW-0723">Serine/threonine-protein kinase</keyword>
<reference evidence="15" key="1">
    <citation type="submission" date="2023-05" db="EMBL/GenBank/DDBJ databases">
        <title>Genome and transcriptome analyses reveal genes involved in the formation of fine ridges on petal epidermal cells in Hibiscus trionum.</title>
        <authorList>
            <person name="Koshimizu S."/>
            <person name="Masuda S."/>
            <person name="Ishii T."/>
            <person name="Shirasu K."/>
            <person name="Hoshino A."/>
            <person name="Arita M."/>
        </authorList>
    </citation>
    <scope>NUCLEOTIDE SEQUENCE</scope>
    <source>
        <strain evidence="15">Hamamatsu line</strain>
    </source>
</reference>
<protein>
    <submittedName>
        <fullName evidence="15">Cysteine-rich RLK (RECEPTOR-like protein kinase) 30</fullName>
    </submittedName>
</protein>
<accession>A0A9W7H900</accession>
<keyword evidence="16" id="KW-1185">Reference proteome</keyword>
<dbReference type="InterPro" id="IPR002902">
    <property type="entry name" value="GNK2"/>
</dbReference>
<dbReference type="GO" id="GO:0004674">
    <property type="term" value="F:protein serine/threonine kinase activity"/>
    <property type="evidence" value="ECO:0007669"/>
    <property type="project" value="UniProtKB-KW"/>
</dbReference>
<dbReference type="Proteomes" id="UP001165190">
    <property type="component" value="Unassembled WGS sequence"/>
</dbReference>
<gene>
    <name evidence="15" type="ORF">HRI_000945500</name>
</gene>
<dbReference type="PROSITE" id="PS51473">
    <property type="entry name" value="GNK2"/>
    <property type="match status" value="1"/>
</dbReference>
<evidence type="ECO:0000256" key="11">
    <source>
        <dbReference type="ARBA" id="ARBA00023136"/>
    </source>
</evidence>
<keyword evidence="4" id="KW-0812">Transmembrane</keyword>
<evidence type="ECO:0000256" key="13">
    <source>
        <dbReference type="SAM" id="SignalP"/>
    </source>
</evidence>
<name>A0A9W7H900_HIBTR</name>
<dbReference type="PANTHER" id="PTHR27002">
    <property type="entry name" value="RECEPTOR-LIKE SERINE/THREONINE-PROTEIN KINASE SD1-8"/>
    <property type="match status" value="1"/>
</dbReference>
<keyword evidence="8 15" id="KW-0418">Kinase</keyword>
<feature type="chain" id="PRO_5040859149" evidence="13">
    <location>
        <begin position="23"/>
        <end position="379"/>
    </location>
</feature>
<evidence type="ECO:0000259" key="14">
    <source>
        <dbReference type="PROSITE" id="PS51473"/>
    </source>
</evidence>
<keyword evidence="9" id="KW-0067">ATP-binding</keyword>
<evidence type="ECO:0000256" key="9">
    <source>
        <dbReference type="ARBA" id="ARBA00022840"/>
    </source>
</evidence>
<evidence type="ECO:0000256" key="8">
    <source>
        <dbReference type="ARBA" id="ARBA00022777"/>
    </source>
</evidence>
<dbReference type="PANTHER" id="PTHR27002:SF814">
    <property type="entry name" value="CYSTEINE-RICH RECEPTOR-LIKE PROTEIN KINASE 10"/>
    <property type="match status" value="1"/>
</dbReference>
<feature type="signal peptide" evidence="13">
    <location>
        <begin position="1"/>
        <end position="22"/>
    </location>
</feature>
<proteinExistence type="predicted"/>
<organism evidence="15 16">
    <name type="scientific">Hibiscus trionum</name>
    <name type="common">Flower of an hour</name>
    <dbReference type="NCBI Taxonomy" id="183268"/>
    <lineage>
        <taxon>Eukaryota</taxon>
        <taxon>Viridiplantae</taxon>
        <taxon>Streptophyta</taxon>
        <taxon>Embryophyta</taxon>
        <taxon>Tracheophyta</taxon>
        <taxon>Spermatophyta</taxon>
        <taxon>Magnoliopsida</taxon>
        <taxon>eudicotyledons</taxon>
        <taxon>Gunneridae</taxon>
        <taxon>Pentapetalae</taxon>
        <taxon>rosids</taxon>
        <taxon>malvids</taxon>
        <taxon>Malvales</taxon>
        <taxon>Malvaceae</taxon>
        <taxon>Malvoideae</taxon>
        <taxon>Hibiscus</taxon>
    </lineage>
</organism>
<evidence type="ECO:0000256" key="6">
    <source>
        <dbReference type="ARBA" id="ARBA00022737"/>
    </source>
</evidence>
<dbReference type="AlphaFoldDB" id="A0A9W7H900"/>
<keyword evidence="10" id="KW-1133">Transmembrane helix</keyword>
<evidence type="ECO:0000256" key="5">
    <source>
        <dbReference type="ARBA" id="ARBA00022729"/>
    </source>
</evidence>
<evidence type="ECO:0000313" key="15">
    <source>
        <dbReference type="EMBL" id="GMI72762.1"/>
    </source>
</evidence>
<sequence>MWVKALSSILSYLLMGTSLVTAAPICYDTGNFTTSITYGNNRDLVLASLPPNVSAKGGFFTASVGQNSDKVYALAIASCPNQKEAFSWGDDGPCIARYANCPFLGILELEPTDAGYNMANLTLNLTEFDTCTPDLSHDDCDTCLWQTANYYDRCCHGYQGGYVQSPNCWFRWELYPFYASNAATTDLPSYPPSTPGSSPPIITEVGTAPHENSTEKFDLDNVGTSQEFPSMQLDILQAATNGFSDENKLGQGGFGHVYKFRSPFAGDYKWEKEQQISDFGTRSKGEGMKLIEEHLVESSVPAEVLKCIQIGLLCVQTDPADRPTMSTVVAMLGNDTITLPLPAEPAFYVRRFVAEPIRHNSSDRICSINEVTISNMSPR</sequence>
<dbReference type="OrthoDB" id="998752at2759"/>
<evidence type="ECO:0000256" key="3">
    <source>
        <dbReference type="ARBA" id="ARBA00022679"/>
    </source>
</evidence>
<evidence type="ECO:0000256" key="10">
    <source>
        <dbReference type="ARBA" id="ARBA00022989"/>
    </source>
</evidence>